<evidence type="ECO:0000256" key="5">
    <source>
        <dbReference type="SAM" id="MobiDB-lite"/>
    </source>
</evidence>
<dbReference type="GO" id="GO:0090385">
    <property type="term" value="P:phagosome-lysosome fusion"/>
    <property type="evidence" value="ECO:0007669"/>
    <property type="project" value="TreeGrafter"/>
</dbReference>
<feature type="non-terminal residue" evidence="8">
    <location>
        <position position="454"/>
    </location>
</feature>
<reference evidence="8" key="1">
    <citation type="journal article" date="2023" name="IScience">
        <title>Live-bearing cockroach genome reveals convergent evolutionary mechanisms linked to viviparity in insects and beyond.</title>
        <authorList>
            <person name="Fouks B."/>
            <person name="Harrison M.C."/>
            <person name="Mikhailova A.A."/>
            <person name="Marchal E."/>
            <person name="English S."/>
            <person name="Carruthers M."/>
            <person name="Jennings E.C."/>
            <person name="Chiamaka E.L."/>
            <person name="Frigard R.A."/>
            <person name="Pippel M."/>
            <person name="Attardo G.M."/>
            <person name="Benoit J.B."/>
            <person name="Bornberg-Bauer E."/>
            <person name="Tobe S.S."/>
        </authorList>
    </citation>
    <scope>NUCLEOTIDE SEQUENCE</scope>
    <source>
        <strain evidence="8">Stay&amp;Tobe</strain>
    </source>
</reference>
<proteinExistence type="predicted"/>
<evidence type="ECO:0008006" key="10">
    <source>
        <dbReference type="Google" id="ProtNLM"/>
    </source>
</evidence>
<dbReference type="CDD" id="cd15725">
    <property type="entry name" value="FYVE_PIKfyve_Fab1"/>
    <property type="match status" value="1"/>
</dbReference>
<feature type="non-terminal residue" evidence="8">
    <location>
        <position position="1"/>
    </location>
</feature>
<dbReference type="GO" id="GO:0052810">
    <property type="term" value="F:1-phosphatidylinositol-5-kinase activity"/>
    <property type="evidence" value="ECO:0007669"/>
    <property type="project" value="TreeGrafter"/>
</dbReference>
<dbReference type="Gene3D" id="3.30.40.10">
    <property type="entry name" value="Zinc/RING finger domain, C3HC4 (zinc finger)"/>
    <property type="match status" value="1"/>
</dbReference>
<accession>A0AAD8AHM0</accession>
<dbReference type="InterPro" id="IPR043548">
    <property type="entry name" value="PIKfyve"/>
</dbReference>
<feature type="region of interest" description="Disordered" evidence="5">
    <location>
        <begin position="370"/>
        <end position="403"/>
    </location>
</feature>
<evidence type="ECO:0000313" key="8">
    <source>
        <dbReference type="EMBL" id="KAJ9599194.1"/>
    </source>
</evidence>
<evidence type="ECO:0000313" key="9">
    <source>
        <dbReference type="Proteomes" id="UP001233999"/>
    </source>
</evidence>
<feature type="compositionally biased region" description="Low complexity" evidence="5">
    <location>
        <begin position="296"/>
        <end position="307"/>
    </location>
</feature>
<dbReference type="InterPro" id="IPR017455">
    <property type="entry name" value="Znf_FYVE-rel"/>
</dbReference>
<dbReference type="GO" id="GO:0035556">
    <property type="term" value="P:intracellular signal transduction"/>
    <property type="evidence" value="ECO:0007669"/>
    <property type="project" value="InterPro"/>
</dbReference>
<sequence>VTQGTHFPVDVGEGRSLPNVLKRISNLLALKSTGLQAYKDTDFKQYWMPDSVSKECYDCGEKFTTFRRRHHCRVCGQIFCSRCCNQEIPGKIMGCTGDLRVCTYCCKVVLSYLQSSDMGADLSSDLRALQEDLQIKFGNMTTSIISVTQNNASNSVGNVVEGQESTSASGRRKLSLGFQEDKFALGRAQGNNYMSMEEKCRVLQKSASLRAVYDDLCRPNVGPPLQTHRHRLRNYHNCFLGSELVDWLLLHNQAVTTRIQATSIGQALLEAGYLESIGEQTFLDGYALYRPRQTLSPQQYSSPSSPSDENGRISQEAQEPLWVKQIPQQDSTTTDSESDCQVSEPDDTLSLPSSSSMFYLDLNIAESTVHLSKPSNPKQEHHHSDNGTTSDVKSPSGKAKHQESVQIYGISSEFLSGTLLLQNAQSREPVPALGWHNVTQLRTDNGEQQAFTQL</sequence>
<evidence type="ECO:0000259" key="6">
    <source>
        <dbReference type="PROSITE" id="PS50178"/>
    </source>
</evidence>
<dbReference type="InterPro" id="IPR036390">
    <property type="entry name" value="WH_DNA-bd_sf"/>
</dbReference>
<dbReference type="Proteomes" id="UP001233999">
    <property type="component" value="Unassembled WGS sequence"/>
</dbReference>
<dbReference type="GO" id="GO:0000285">
    <property type="term" value="F:1-phosphatidylinositol-3-phosphate 5-kinase activity"/>
    <property type="evidence" value="ECO:0007669"/>
    <property type="project" value="InterPro"/>
</dbReference>
<feature type="compositionally biased region" description="Polar residues" evidence="5">
    <location>
        <begin position="326"/>
        <end position="341"/>
    </location>
</feature>
<dbReference type="InterPro" id="IPR000306">
    <property type="entry name" value="Znf_FYVE"/>
</dbReference>
<keyword evidence="2 4" id="KW-0863">Zinc-finger</keyword>
<evidence type="ECO:0000256" key="3">
    <source>
        <dbReference type="ARBA" id="ARBA00022833"/>
    </source>
</evidence>
<protein>
    <recommendedName>
        <fullName evidence="10">FYVE-type domain-containing protein</fullName>
    </recommendedName>
</protein>
<evidence type="ECO:0000259" key="7">
    <source>
        <dbReference type="PROSITE" id="PS50186"/>
    </source>
</evidence>
<evidence type="ECO:0000256" key="4">
    <source>
        <dbReference type="PROSITE-ProRule" id="PRU00091"/>
    </source>
</evidence>
<dbReference type="GO" id="GO:0032438">
    <property type="term" value="P:melanosome organization"/>
    <property type="evidence" value="ECO:0007669"/>
    <property type="project" value="TreeGrafter"/>
</dbReference>
<dbReference type="EMBL" id="JASPKZ010000828">
    <property type="protein sequence ID" value="KAJ9599194.1"/>
    <property type="molecule type" value="Genomic_DNA"/>
</dbReference>
<dbReference type="PANTHER" id="PTHR46715">
    <property type="entry name" value="1-PHOSPHATIDYLINOSITOL 3-PHOSPHATE 5-KINASE"/>
    <property type="match status" value="1"/>
</dbReference>
<dbReference type="InterPro" id="IPR013083">
    <property type="entry name" value="Znf_RING/FYVE/PHD"/>
</dbReference>
<dbReference type="Gene3D" id="1.10.10.10">
    <property type="entry name" value="Winged helix-like DNA-binding domain superfamily/Winged helix DNA-binding domain"/>
    <property type="match status" value="1"/>
</dbReference>
<dbReference type="PANTHER" id="PTHR46715:SF1">
    <property type="entry name" value="1-PHOSPHATIDYLINOSITOL 3-PHOSPHATE 5-KINASE"/>
    <property type="match status" value="1"/>
</dbReference>
<gene>
    <name evidence="8" type="ORF">L9F63_010325</name>
</gene>
<reference evidence="8" key="2">
    <citation type="submission" date="2023-05" db="EMBL/GenBank/DDBJ databases">
        <authorList>
            <person name="Fouks B."/>
        </authorList>
    </citation>
    <scope>NUCLEOTIDE SEQUENCE</scope>
    <source>
        <strain evidence="8">Stay&amp;Tobe</strain>
        <tissue evidence="8">Testes</tissue>
    </source>
</reference>
<dbReference type="InterPro" id="IPR011011">
    <property type="entry name" value="Znf_FYVE_PHD"/>
</dbReference>
<feature type="domain" description="FYVE-type" evidence="6">
    <location>
        <begin position="50"/>
        <end position="105"/>
    </location>
</feature>
<comment type="caution">
    <text evidence="8">The sequence shown here is derived from an EMBL/GenBank/DDBJ whole genome shotgun (WGS) entry which is preliminary data.</text>
</comment>
<dbReference type="GO" id="GO:0031410">
    <property type="term" value="C:cytoplasmic vesicle"/>
    <property type="evidence" value="ECO:0007669"/>
    <property type="project" value="TreeGrafter"/>
</dbReference>
<dbReference type="AlphaFoldDB" id="A0AAD8AHM0"/>
<evidence type="ECO:0000256" key="2">
    <source>
        <dbReference type="ARBA" id="ARBA00022771"/>
    </source>
</evidence>
<feature type="domain" description="DEP" evidence="7">
    <location>
        <begin position="219"/>
        <end position="293"/>
    </location>
</feature>
<dbReference type="GO" id="GO:0012506">
    <property type="term" value="C:vesicle membrane"/>
    <property type="evidence" value="ECO:0007669"/>
    <property type="project" value="TreeGrafter"/>
</dbReference>
<keyword evidence="9" id="KW-1185">Reference proteome</keyword>
<dbReference type="GO" id="GO:1903426">
    <property type="term" value="P:regulation of reactive oxygen species biosynthetic process"/>
    <property type="evidence" value="ECO:0007669"/>
    <property type="project" value="TreeGrafter"/>
</dbReference>
<organism evidence="8 9">
    <name type="scientific">Diploptera punctata</name>
    <name type="common">Pacific beetle cockroach</name>
    <dbReference type="NCBI Taxonomy" id="6984"/>
    <lineage>
        <taxon>Eukaryota</taxon>
        <taxon>Metazoa</taxon>
        <taxon>Ecdysozoa</taxon>
        <taxon>Arthropoda</taxon>
        <taxon>Hexapoda</taxon>
        <taxon>Insecta</taxon>
        <taxon>Pterygota</taxon>
        <taxon>Neoptera</taxon>
        <taxon>Polyneoptera</taxon>
        <taxon>Dictyoptera</taxon>
        <taxon>Blattodea</taxon>
        <taxon>Blaberoidea</taxon>
        <taxon>Blaberidae</taxon>
        <taxon>Diplopterinae</taxon>
        <taxon>Diploptera</taxon>
    </lineage>
</organism>
<keyword evidence="1" id="KW-0479">Metal-binding</keyword>
<dbReference type="InterPro" id="IPR000591">
    <property type="entry name" value="DEP_dom"/>
</dbReference>
<keyword evidence="3" id="KW-0862">Zinc</keyword>
<dbReference type="PROSITE" id="PS50178">
    <property type="entry name" value="ZF_FYVE"/>
    <property type="match status" value="1"/>
</dbReference>
<dbReference type="InterPro" id="IPR036388">
    <property type="entry name" value="WH-like_DNA-bd_sf"/>
</dbReference>
<dbReference type="SUPFAM" id="SSF57903">
    <property type="entry name" value="FYVE/PHD zinc finger"/>
    <property type="match status" value="1"/>
</dbReference>
<dbReference type="GO" id="GO:0008270">
    <property type="term" value="F:zinc ion binding"/>
    <property type="evidence" value="ECO:0007669"/>
    <property type="project" value="UniProtKB-KW"/>
</dbReference>
<dbReference type="SUPFAM" id="SSF46785">
    <property type="entry name" value="Winged helix' DNA-binding domain"/>
    <property type="match status" value="1"/>
</dbReference>
<feature type="region of interest" description="Disordered" evidence="5">
    <location>
        <begin position="295"/>
        <end position="349"/>
    </location>
</feature>
<dbReference type="PROSITE" id="PS50186">
    <property type="entry name" value="DEP"/>
    <property type="match status" value="1"/>
</dbReference>
<evidence type="ECO:0000256" key="1">
    <source>
        <dbReference type="ARBA" id="ARBA00022723"/>
    </source>
</evidence>
<name>A0AAD8AHM0_DIPPU</name>
<dbReference type="SMART" id="SM00064">
    <property type="entry name" value="FYVE"/>
    <property type="match status" value="1"/>
</dbReference>
<dbReference type="Pfam" id="PF01363">
    <property type="entry name" value="FYVE"/>
    <property type="match status" value="1"/>
</dbReference>
<dbReference type="FunFam" id="3.30.40.10:FF:000057">
    <property type="entry name" value="1-phosphatidylinositol 3-phosphate 5-kinase isoform X1"/>
    <property type="match status" value="1"/>
</dbReference>
<dbReference type="SMART" id="SM00049">
    <property type="entry name" value="DEP"/>
    <property type="match status" value="1"/>
</dbReference>
<dbReference type="Pfam" id="PF00610">
    <property type="entry name" value="DEP"/>
    <property type="match status" value="1"/>
</dbReference>